<organism evidence="2 3">
    <name type="scientific">Oidiodendron maius (strain Zn)</name>
    <dbReference type="NCBI Taxonomy" id="913774"/>
    <lineage>
        <taxon>Eukaryota</taxon>
        <taxon>Fungi</taxon>
        <taxon>Dikarya</taxon>
        <taxon>Ascomycota</taxon>
        <taxon>Pezizomycotina</taxon>
        <taxon>Leotiomycetes</taxon>
        <taxon>Leotiomycetes incertae sedis</taxon>
        <taxon>Myxotrichaceae</taxon>
        <taxon>Oidiodendron</taxon>
    </lineage>
</organism>
<dbReference type="PANTHER" id="PTHR42070:SF1">
    <property type="entry name" value="FILAMENT ASSOCIATED PROTEIN, PUTATIVE (AFU_ORTHOLOGUE AFUA_8G06630)-RELATED"/>
    <property type="match status" value="1"/>
</dbReference>
<dbReference type="PANTHER" id="PTHR42070">
    <property type="entry name" value="FILAMENT ASSOCIATED PROTEIN, PUTATIVE (AFU_ORTHOLOGUE AFUA_8G06630)-RELATED"/>
    <property type="match status" value="1"/>
</dbReference>
<dbReference type="HOGENOM" id="CLU_1503890_0_0_1"/>
<dbReference type="EMBL" id="KN832878">
    <property type="protein sequence ID" value="KIM99912.1"/>
    <property type="molecule type" value="Genomic_DNA"/>
</dbReference>
<proteinExistence type="predicted"/>
<feature type="region of interest" description="Disordered" evidence="1">
    <location>
        <begin position="1"/>
        <end position="23"/>
    </location>
</feature>
<feature type="compositionally biased region" description="Polar residues" evidence="1">
    <location>
        <begin position="1"/>
        <end position="11"/>
    </location>
</feature>
<accession>A0A0C3DD78</accession>
<dbReference type="STRING" id="913774.A0A0C3DD78"/>
<sequence length="179" mass="20470">MSSTLKQQNLQRIRDNQRRSRARRKEYQQQLETRLRNYELQGIEASREIQEAARRVTDENNKLRSLLMQHGIEDDTILAYLQSTSTNDNLISNDTAQTIELHQSSSTSYMSRNISTPMHSMAGEPGSLGPSIFSTFNLEGSPWANNKQLEKYSLFVTNERSGLAKPPDIPTWQHLGWSG</sequence>
<dbReference type="CDD" id="cd14688">
    <property type="entry name" value="bZIP_YAP"/>
    <property type="match status" value="1"/>
</dbReference>
<evidence type="ECO:0000256" key="1">
    <source>
        <dbReference type="SAM" id="MobiDB-lite"/>
    </source>
</evidence>
<name>A0A0C3DD78_OIDMZ</name>
<evidence type="ECO:0000313" key="3">
    <source>
        <dbReference type="Proteomes" id="UP000054321"/>
    </source>
</evidence>
<reference evidence="3" key="2">
    <citation type="submission" date="2015-01" db="EMBL/GenBank/DDBJ databases">
        <title>Evolutionary Origins and Diversification of the Mycorrhizal Mutualists.</title>
        <authorList>
            <consortium name="DOE Joint Genome Institute"/>
            <consortium name="Mycorrhizal Genomics Consortium"/>
            <person name="Kohler A."/>
            <person name="Kuo A."/>
            <person name="Nagy L.G."/>
            <person name="Floudas D."/>
            <person name="Copeland A."/>
            <person name="Barry K.W."/>
            <person name="Cichocki N."/>
            <person name="Veneault-Fourrey C."/>
            <person name="LaButti K."/>
            <person name="Lindquist E.A."/>
            <person name="Lipzen A."/>
            <person name="Lundell T."/>
            <person name="Morin E."/>
            <person name="Murat C."/>
            <person name="Riley R."/>
            <person name="Ohm R."/>
            <person name="Sun H."/>
            <person name="Tunlid A."/>
            <person name="Henrissat B."/>
            <person name="Grigoriev I.V."/>
            <person name="Hibbett D.S."/>
            <person name="Martin F."/>
        </authorList>
    </citation>
    <scope>NUCLEOTIDE SEQUENCE [LARGE SCALE GENOMIC DNA]</scope>
    <source>
        <strain evidence="3">Zn</strain>
    </source>
</reference>
<dbReference type="InParanoid" id="A0A0C3DD78"/>
<gene>
    <name evidence="2" type="ORF">OIDMADRAFT_19815</name>
</gene>
<evidence type="ECO:0000313" key="2">
    <source>
        <dbReference type="EMBL" id="KIM99912.1"/>
    </source>
</evidence>
<dbReference type="Proteomes" id="UP000054321">
    <property type="component" value="Unassembled WGS sequence"/>
</dbReference>
<evidence type="ECO:0008006" key="4">
    <source>
        <dbReference type="Google" id="ProtNLM"/>
    </source>
</evidence>
<protein>
    <recommendedName>
        <fullName evidence="4">BZIP domain-containing protein</fullName>
    </recommendedName>
</protein>
<dbReference type="AlphaFoldDB" id="A0A0C3DD78"/>
<reference evidence="2 3" key="1">
    <citation type="submission" date="2014-04" db="EMBL/GenBank/DDBJ databases">
        <authorList>
            <consortium name="DOE Joint Genome Institute"/>
            <person name="Kuo A."/>
            <person name="Martino E."/>
            <person name="Perotto S."/>
            <person name="Kohler A."/>
            <person name="Nagy L.G."/>
            <person name="Floudas D."/>
            <person name="Copeland A."/>
            <person name="Barry K.W."/>
            <person name="Cichocki N."/>
            <person name="Veneault-Fourrey C."/>
            <person name="LaButti K."/>
            <person name="Lindquist E.A."/>
            <person name="Lipzen A."/>
            <person name="Lundell T."/>
            <person name="Morin E."/>
            <person name="Murat C."/>
            <person name="Sun H."/>
            <person name="Tunlid A."/>
            <person name="Henrissat B."/>
            <person name="Grigoriev I.V."/>
            <person name="Hibbett D.S."/>
            <person name="Martin F."/>
            <person name="Nordberg H.P."/>
            <person name="Cantor M.N."/>
            <person name="Hua S.X."/>
        </authorList>
    </citation>
    <scope>NUCLEOTIDE SEQUENCE [LARGE SCALE GENOMIC DNA]</scope>
    <source>
        <strain evidence="2 3">Zn</strain>
    </source>
</reference>
<dbReference type="OrthoDB" id="4505928at2759"/>
<keyword evidence="3" id="KW-1185">Reference proteome</keyword>